<dbReference type="PROSITE" id="PS01124">
    <property type="entry name" value="HTH_ARAC_FAMILY_2"/>
    <property type="match status" value="1"/>
</dbReference>
<reference evidence="5 6" key="1">
    <citation type="submission" date="2024-02" db="EMBL/GenBank/DDBJ databases">
        <title>Janibacter sp. nov., isolated from gut of marine sandworm.</title>
        <authorList>
            <person name="Kim B."/>
            <person name="Jun M.O."/>
            <person name="Shin N.-R."/>
        </authorList>
    </citation>
    <scope>NUCLEOTIDE SEQUENCE [LARGE SCALE GENOMIC DNA]</scope>
    <source>
        <strain evidence="5 6">A1S7</strain>
    </source>
</reference>
<proteinExistence type="predicted"/>
<dbReference type="PROSITE" id="PS00041">
    <property type="entry name" value="HTH_ARAC_FAMILY_1"/>
    <property type="match status" value="1"/>
</dbReference>
<dbReference type="SUPFAM" id="SSF51182">
    <property type="entry name" value="RmlC-like cupins"/>
    <property type="match status" value="1"/>
</dbReference>
<dbReference type="EMBL" id="CP144913">
    <property type="protein sequence ID" value="WXB76447.1"/>
    <property type="molecule type" value="Genomic_DNA"/>
</dbReference>
<keyword evidence="2" id="KW-0238">DNA-binding</keyword>
<evidence type="ECO:0000256" key="1">
    <source>
        <dbReference type="ARBA" id="ARBA00023015"/>
    </source>
</evidence>
<feature type="domain" description="HTH araC/xylS-type" evidence="4">
    <location>
        <begin position="216"/>
        <end position="315"/>
    </location>
</feature>
<dbReference type="InterPro" id="IPR009057">
    <property type="entry name" value="Homeodomain-like_sf"/>
</dbReference>
<dbReference type="Proteomes" id="UP001382727">
    <property type="component" value="Chromosome"/>
</dbReference>
<name>A0ABZ2MHF1_9MICO</name>
<sequence>MKHLLESASTFEDWEGVHSAVANAYFPHDMRPRSRGPASHSGLEIVDLSVCRLAHMRFGATVDIVTDHPDATAINIQLEGSMESRVGSESFTTTPGEAMVFPADTPARLPAWPADRAVLGLRIDSDYLSREVERVFGGKHVQLPRVIDLRGPDGAAWLTLARTTFDNARQAGGSLYTRDQVAQSVASMLVTGLLLTAVPEEDFSACPTGLRPRPIRRVMDAIELDPARAWAPAELAEIAGVSVRRLQQCFRENVGTTPLGHVHQVRLERVHDDLVHGRGQSVTDVALRWGVSHLGRFAAAYRQSYGELPSRTLARCA</sequence>
<dbReference type="InterPro" id="IPR018060">
    <property type="entry name" value="HTH_AraC"/>
</dbReference>
<keyword evidence="6" id="KW-1185">Reference proteome</keyword>
<dbReference type="RefSeq" id="WP_338749431.1">
    <property type="nucleotide sequence ID" value="NZ_CP144913.1"/>
</dbReference>
<dbReference type="Pfam" id="PF12833">
    <property type="entry name" value="HTH_18"/>
    <property type="match status" value="1"/>
</dbReference>
<dbReference type="InterPro" id="IPR018062">
    <property type="entry name" value="HTH_AraC-typ_CS"/>
</dbReference>
<dbReference type="PANTHER" id="PTHR46796">
    <property type="entry name" value="HTH-TYPE TRANSCRIPTIONAL ACTIVATOR RHAS-RELATED"/>
    <property type="match status" value="1"/>
</dbReference>
<organism evidence="5 6">
    <name type="scientific">Janibacter alittae</name>
    <dbReference type="NCBI Taxonomy" id="3115209"/>
    <lineage>
        <taxon>Bacteria</taxon>
        <taxon>Bacillati</taxon>
        <taxon>Actinomycetota</taxon>
        <taxon>Actinomycetes</taxon>
        <taxon>Micrococcales</taxon>
        <taxon>Intrasporangiaceae</taxon>
        <taxon>Janibacter</taxon>
    </lineage>
</organism>
<evidence type="ECO:0000313" key="6">
    <source>
        <dbReference type="Proteomes" id="UP001382727"/>
    </source>
</evidence>
<evidence type="ECO:0000256" key="2">
    <source>
        <dbReference type="ARBA" id="ARBA00023125"/>
    </source>
</evidence>
<dbReference type="InterPro" id="IPR035418">
    <property type="entry name" value="AraC-bd_2"/>
</dbReference>
<dbReference type="SUPFAM" id="SSF46689">
    <property type="entry name" value="Homeodomain-like"/>
    <property type="match status" value="1"/>
</dbReference>
<dbReference type="InterPro" id="IPR011051">
    <property type="entry name" value="RmlC_Cupin_sf"/>
</dbReference>
<evidence type="ECO:0000259" key="4">
    <source>
        <dbReference type="PROSITE" id="PS01124"/>
    </source>
</evidence>
<accession>A0ABZ2MHF1</accession>
<dbReference type="Pfam" id="PF14525">
    <property type="entry name" value="AraC_binding_2"/>
    <property type="match status" value="1"/>
</dbReference>
<keyword evidence="3" id="KW-0804">Transcription</keyword>
<dbReference type="SMART" id="SM00342">
    <property type="entry name" value="HTH_ARAC"/>
    <property type="match status" value="1"/>
</dbReference>
<dbReference type="Gene3D" id="1.10.10.60">
    <property type="entry name" value="Homeodomain-like"/>
    <property type="match status" value="1"/>
</dbReference>
<evidence type="ECO:0000313" key="5">
    <source>
        <dbReference type="EMBL" id="WXB76447.1"/>
    </source>
</evidence>
<keyword evidence="1" id="KW-0805">Transcription regulation</keyword>
<protein>
    <submittedName>
        <fullName evidence="5">AraC family transcriptional regulator</fullName>
    </submittedName>
</protein>
<gene>
    <name evidence="5" type="ORF">V1351_16110</name>
</gene>
<evidence type="ECO:0000256" key="3">
    <source>
        <dbReference type="ARBA" id="ARBA00023163"/>
    </source>
</evidence>
<dbReference type="InterPro" id="IPR050204">
    <property type="entry name" value="AraC_XylS_family_regulators"/>
</dbReference>